<evidence type="ECO:0000313" key="2">
    <source>
        <dbReference type="Proteomes" id="UP000749559"/>
    </source>
</evidence>
<dbReference type="Proteomes" id="UP000749559">
    <property type="component" value="Unassembled WGS sequence"/>
</dbReference>
<dbReference type="PROSITE" id="PS50181">
    <property type="entry name" value="FBOX"/>
    <property type="match status" value="1"/>
</dbReference>
<dbReference type="Gene3D" id="1.20.1280.50">
    <property type="match status" value="1"/>
</dbReference>
<dbReference type="Pfam" id="PF12937">
    <property type="entry name" value="F-box-like"/>
    <property type="match status" value="1"/>
</dbReference>
<dbReference type="SMART" id="SM00256">
    <property type="entry name" value="FBOX"/>
    <property type="match status" value="1"/>
</dbReference>
<dbReference type="InterPro" id="IPR053772">
    <property type="entry name" value="At1g61320/At1g61330-like"/>
</dbReference>
<dbReference type="EMBL" id="CAIIXF020000008">
    <property type="protein sequence ID" value="CAH1790941.1"/>
    <property type="molecule type" value="Genomic_DNA"/>
</dbReference>
<evidence type="ECO:0000313" key="1">
    <source>
        <dbReference type="EMBL" id="CAH1790941.1"/>
    </source>
</evidence>
<dbReference type="SUPFAM" id="SSF81383">
    <property type="entry name" value="F-box domain"/>
    <property type="match status" value="1"/>
</dbReference>
<dbReference type="PANTHER" id="PTHR34145">
    <property type="entry name" value="OS02G0105600 PROTEIN"/>
    <property type="match status" value="1"/>
</dbReference>
<dbReference type="OrthoDB" id="10257471at2759"/>
<gene>
    <name evidence="1" type="ORF">OFUS_LOCUS16092</name>
</gene>
<dbReference type="InterPro" id="IPR001810">
    <property type="entry name" value="F-box_dom"/>
</dbReference>
<sequence length="661" mass="74975">MMAGMRSHQPSCASADDSWTVHLRGLFRDYDVLECVHPKNGTSRESTSIAQRLPDEILVRIFRYLEPILDQVPQLALVCKRWRNVLKTSGSIWRNIHVDPTNYEYWHFSMLFCIFRVYGTHIQKLTWKDNALVYESVFALIPKLTSLKCLRLPISWNRVVVESLLPLSNLEDVQINGGYAITDAELQLIAQHFPNIKSISLNACWSVTAYGVVGLFDSLTGLEDVKLKINSGLPLNDLRSEDAMMQGAFVVQSVSDSIHASMVTVLCLHFVSIEMDELWHTISSLTRLKKLSLSNCENLHGIRLVTGSLHKIYLYNLWNVLFVSINAPNLRLATLDQGLESMEHLEMFTPKLRRLQVDGCDALRTINVRSTKLVLLHIDNCSELDMRSFRETLQYNESIVSLKIGRLPIDDLYLNEQTCPNIQELCLLSSFSASVLHLRSPTLRLLHTTSDNDIESLSYIYILANHICKVSLVCIPTMRSITIQCVSIDSVELNLCSDTQMVLEAVVIQAFGSIGFLRLFDCDVKLLSVTSPLVKTLVLYRCVISDYTLSMMLKGCANIYHLCLEKCQNFNEMAVALPHLKYLNLYDCYGLQRLDIDCPALDALNVGHCPVTKIYVKGHEMLPHELDSCVYGRSVRLVYPKQSIRWSHDFPPQVYASTTAT</sequence>
<dbReference type="InterPro" id="IPR032675">
    <property type="entry name" value="LRR_dom_sf"/>
</dbReference>
<keyword evidence="2" id="KW-1185">Reference proteome</keyword>
<name>A0A8J1U7C1_OWEFU</name>
<protein>
    <submittedName>
        <fullName evidence="1">Uncharacterized protein</fullName>
    </submittedName>
</protein>
<dbReference type="InterPro" id="IPR036047">
    <property type="entry name" value="F-box-like_dom_sf"/>
</dbReference>
<reference evidence="1" key="1">
    <citation type="submission" date="2022-03" db="EMBL/GenBank/DDBJ databases">
        <authorList>
            <person name="Martin C."/>
        </authorList>
    </citation>
    <scope>NUCLEOTIDE SEQUENCE</scope>
</reference>
<accession>A0A8J1U7C1</accession>
<comment type="caution">
    <text evidence="1">The sequence shown here is derived from an EMBL/GenBank/DDBJ whole genome shotgun (WGS) entry which is preliminary data.</text>
</comment>
<dbReference type="Gene3D" id="3.80.10.10">
    <property type="entry name" value="Ribonuclease Inhibitor"/>
    <property type="match status" value="2"/>
</dbReference>
<dbReference type="SUPFAM" id="SSF52047">
    <property type="entry name" value="RNI-like"/>
    <property type="match status" value="1"/>
</dbReference>
<proteinExistence type="predicted"/>
<dbReference type="AlphaFoldDB" id="A0A8J1U7C1"/>
<organism evidence="1 2">
    <name type="scientific">Owenia fusiformis</name>
    <name type="common">Polychaete worm</name>
    <dbReference type="NCBI Taxonomy" id="6347"/>
    <lineage>
        <taxon>Eukaryota</taxon>
        <taxon>Metazoa</taxon>
        <taxon>Spiralia</taxon>
        <taxon>Lophotrochozoa</taxon>
        <taxon>Annelida</taxon>
        <taxon>Polychaeta</taxon>
        <taxon>Sedentaria</taxon>
        <taxon>Canalipalpata</taxon>
        <taxon>Sabellida</taxon>
        <taxon>Oweniida</taxon>
        <taxon>Oweniidae</taxon>
        <taxon>Owenia</taxon>
    </lineage>
</organism>